<evidence type="ECO:0000256" key="3">
    <source>
        <dbReference type="ARBA" id="ARBA00023163"/>
    </source>
</evidence>
<evidence type="ECO:0000256" key="2">
    <source>
        <dbReference type="ARBA" id="ARBA00023125"/>
    </source>
</evidence>
<evidence type="ECO:0000259" key="5">
    <source>
        <dbReference type="PROSITE" id="PS01124"/>
    </source>
</evidence>
<name>A0ABX0DYI5_9ACTN</name>
<dbReference type="EMBL" id="JAAKZX010000156">
    <property type="protein sequence ID" value="NGO47008.1"/>
    <property type="molecule type" value="Genomic_DNA"/>
</dbReference>
<reference evidence="6 7" key="1">
    <citation type="submission" date="2020-02" db="EMBL/GenBank/DDBJ databases">
        <title>Whole-genome analyses of novel actinobacteria.</title>
        <authorList>
            <person name="Sahin N."/>
            <person name="Tokatli A."/>
        </authorList>
    </citation>
    <scope>NUCLEOTIDE SEQUENCE [LARGE SCALE GENOMIC DNA]</scope>
    <source>
        <strain evidence="6 7">YC419</strain>
    </source>
</reference>
<comment type="caution">
    <text evidence="6">The sequence shown here is derived from an EMBL/GenBank/DDBJ whole genome shotgun (WGS) entry which is preliminary data.</text>
</comment>
<dbReference type="PROSITE" id="PS01124">
    <property type="entry name" value="HTH_ARAC_FAMILY_2"/>
    <property type="match status" value="1"/>
</dbReference>
<dbReference type="PANTHER" id="PTHR46796:SF6">
    <property type="entry name" value="ARAC SUBFAMILY"/>
    <property type="match status" value="1"/>
</dbReference>
<dbReference type="InterPro" id="IPR035418">
    <property type="entry name" value="AraC-bd_2"/>
</dbReference>
<accession>A0ABX0DYI5</accession>
<evidence type="ECO:0000313" key="6">
    <source>
        <dbReference type="EMBL" id="NGO47008.1"/>
    </source>
</evidence>
<dbReference type="Pfam" id="PF14525">
    <property type="entry name" value="AraC_binding_2"/>
    <property type="match status" value="1"/>
</dbReference>
<dbReference type="SUPFAM" id="SSF46689">
    <property type="entry name" value="Homeodomain-like"/>
    <property type="match status" value="1"/>
</dbReference>
<keyword evidence="7" id="KW-1185">Reference proteome</keyword>
<sequence length="326" mass="35045">MSSTAGTEQSGSLPAELWREQLGGAFGRLVPEAIGARAAHGRMAGTQLGTIAAYRVSGTPQIVRRTPRAVRQTPIDLLKICVQLSGYATVCQDDREIAIAPGQMAIYDTGRPYHLRLERQWSCAVMAFPRGSLSLPERMVVTSMSHAYPLADGPGAVLAGFVSSAVSQRDSIPRTSADRLGEAGLHLVAAALSDAAPCGNDGAADALRLQILTYIRAHLAEPDLTHARVAAVHHMSARTLHRLFEHEQCTVTDYIRSRRLEAAMRDLADPLLAHRSIAAIAAHWCFVGQAHFTRAFHAKYGVNPSAARRGAPATRRQPAPPSSSQL</sequence>
<dbReference type="InterPro" id="IPR009057">
    <property type="entry name" value="Homeodomain-like_sf"/>
</dbReference>
<dbReference type="PANTHER" id="PTHR46796">
    <property type="entry name" value="HTH-TYPE TRANSCRIPTIONAL ACTIVATOR RHAS-RELATED"/>
    <property type="match status" value="1"/>
</dbReference>
<keyword evidence="2" id="KW-0238">DNA-binding</keyword>
<gene>
    <name evidence="6" type="ORF">G6048_34530</name>
</gene>
<evidence type="ECO:0000256" key="4">
    <source>
        <dbReference type="SAM" id="MobiDB-lite"/>
    </source>
</evidence>
<keyword evidence="1" id="KW-0805">Transcription regulation</keyword>
<dbReference type="InterPro" id="IPR050204">
    <property type="entry name" value="AraC_XylS_family_regulators"/>
</dbReference>
<dbReference type="Pfam" id="PF12833">
    <property type="entry name" value="HTH_18"/>
    <property type="match status" value="1"/>
</dbReference>
<dbReference type="InterPro" id="IPR018060">
    <property type="entry name" value="HTH_AraC"/>
</dbReference>
<dbReference type="Proteomes" id="UP001518140">
    <property type="component" value="Unassembled WGS sequence"/>
</dbReference>
<feature type="domain" description="HTH araC/xylS-type" evidence="5">
    <location>
        <begin position="209"/>
        <end position="310"/>
    </location>
</feature>
<organism evidence="6 7">
    <name type="scientific">Streptomyces ureilyticus</name>
    <dbReference type="NCBI Taxonomy" id="1775131"/>
    <lineage>
        <taxon>Bacteria</taxon>
        <taxon>Bacillati</taxon>
        <taxon>Actinomycetota</taxon>
        <taxon>Actinomycetes</taxon>
        <taxon>Kitasatosporales</taxon>
        <taxon>Streptomycetaceae</taxon>
        <taxon>Streptomyces</taxon>
    </lineage>
</organism>
<dbReference type="SMART" id="SM00342">
    <property type="entry name" value="HTH_ARAC"/>
    <property type="match status" value="1"/>
</dbReference>
<feature type="region of interest" description="Disordered" evidence="4">
    <location>
        <begin position="306"/>
        <end position="326"/>
    </location>
</feature>
<evidence type="ECO:0000256" key="1">
    <source>
        <dbReference type="ARBA" id="ARBA00023015"/>
    </source>
</evidence>
<dbReference type="Gene3D" id="1.10.10.60">
    <property type="entry name" value="Homeodomain-like"/>
    <property type="match status" value="1"/>
</dbReference>
<proteinExistence type="predicted"/>
<evidence type="ECO:0000313" key="7">
    <source>
        <dbReference type="Proteomes" id="UP001518140"/>
    </source>
</evidence>
<protein>
    <submittedName>
        <fullName evidence="6">Helix-turn-helix domain-containing protein</fullName>
    </submittedName>
</protein>
<keyword evidence="3" id="KW-0804">Transcription</keyword>
<dbReference type="RefSeq" id="WP_165343534.1">
    <property type="nucleotide sequence ID" value="NZ_JAAKZX010000156.1"/>
</dbReference>